<evidence type="ECO:0000313" key="2">
    <source>
        <dbReference type="Proteomes" id="UP000284112"/>
    </source>
</evidence>
<reference evidence="1 2" key="1">
    <citation type="submission" date="2018-08" db="EMBL/GenBank/DDBJ databases">
        <title>A genome reference for cultivated species of the human gut microbiota.</title>
        <authorList>
            <person name="Zou Y."/>
            <person name="Xue W."/>
            <person name="Luo G."/>
        </authorList>
    </citation>
    <scope>NUCLEOTIDE SEQUENCE [LARGE SCALE GENOMIC DNA]</scope>
    <source>
        <strain evidence="1 2">AM23-13</strain>
    </source>
</reference>
<name>A0A414S672_9FIRM</name>
<gene>
    <name evidence="1" type="ORF">DW641_01045</name>
</gene>
<dbReference type="Proteomes" id="UP000284112">
    <property type="component" value="Unassembled WGS sequence"/>
</dbReference>
<comment type="caution">
    <text evidence="1">The sequence shown here is derived from an EMBL/GenBank/DDBJ whole genome shotgun (WGS) entry which is preliminary data.</text>
</comment>
<organism evidence="1 2">
    <name type="scientific">Dorea longicatena</name>
    <dbReference type="NCBI Taxonomy" id="88431"/>
    <lineage>
        <taxon>Bacteria</taxon>
        <taxon>Bacillati</taxon>
        <taxon>Bacillota</taxon>
        <taxon>Clostridia</taxon>
        <taxon>Lachnospirales</taxon>
        <taxon>Lachnospiraceae</taxon>
        <taxon>Dorea</taxon>
    </lineage>
</organism>
<evidence type="ECO:0008006" key="3">
    <source>
        <dbReference type="Google" id="ProtNLM"/>
    </source>
</evidence>
<protein>
    <recommendedName>
        <fullName evidence="3">PD-(D/E)XK nuclease family transposase</fullName>
    </recommendedName>
</protein>
<dbReference type="EMBL" id="QRHW01000001">
    <property type="protein sequence ID" value="RHG11456.1"/>
    <property type="molecule type" value="Genomic_DNA"/>
</dbReference>
<accession>A0A414S672</accession>
<dbReference type="AlphaFoldDB" id="A0A414S672"/>
<proteinExistence type="predicted"/>
<sequence length="133" mass="15720">MQTCQEDYRIKLGDDAYIIYINPFGMKENPTEDMIALMSYLRGEMIKRNSFIEDLDAAVKRAREKEDWKVEYMALSLKFQDAMEEGRAEGRAEMQQNIVIKLLSANQFSDKEIYSIVDISEEKLEEYKKMYMD</sequence>
<dbReference type="RefSeq" id="WP_118308974.1">
    <property type="nucleotide sequence ID" value="NZ_QRHW01000001.1"/>
</dbReference>
<evidence type="ECO:0000313" key="1">
    <source>
        <dbReference type="EMBL" id="RHG11456.1"/>
    </source>
</evidence>